<reference evidence="1 2" key="1">
    <citation type="submission" date="2019-06" db="EMBL/GenBank/DDBJ databases">
        <title>Genome Sequence of the Brown Rot Fungal Pathogen Monilinia laxa.</title>
        <authorList>
            <person name="De Miccolis Angelini R.M."/>
            <person name="Landi L."/>
            <person name="Abate D."/>
            <person name="Pollastro S."/>
            <person name="Romanazzi G."/>
            <person name="Faretra F."/>
        </authorList>
    </citation>
    <scope>NUCLEOTIDE SEQUENCE [LARGE SCALE GENOMIC DNA]</scope>
    <source>
        <strain evidence="1 2">Mlax316</strain>
    </source>
</reference>
<protein>
    <submittedName>
        <fullName evidence="1">Uncharacterized protein</fullName>
    </submittedName>
</protein>
<dbReference type="Proteomes" id="UP000326757">
    <property type="component" value="Unassembled WGS sequence"/>
</dbReference>
<keyword evidence="2" id="KW-1185">Reference proteome</keyword>
<name>A0A5N6K4T5_MONLA</name>
<gene>
    <name evidence="1" type="ORF">EYC80_002697</name>
</gene>
<evidence type="ECO:0000313" key="2">
    <source>
        <dbReference type="Proteomes" id="UP000326757"/>
    </source>
</evidence>
<comment type="caution">
    <text evidence="1">The sequence shown here is derived from an EMBL/GenBank/DDBJ whole genome shotgun (WGS) entry which is preliminary data.</text>
</comment>
<dbReference type="EMBL" id="VIGI01000008">
    <property type="protein sequence ID" value="KAB8297351.1"/>
    <property type="molecule type" value="Genomic_DNA"/>
</dbReference>
<sequence length="175" mass="20584">MAGKERQKQIIADKAEREKESNALKQRIMNAGIAIRGRYLEMVLPVEECNPVIISKGDEAAYYTDAVIDAAMYIPELQEGCTPFTNELPYRQAYKLNSAATSWIGTNTRGNSDKYMHMINWYARVSQWHYNFEEFYRTKFYSAWPLNFFRIEDRESYIDIRYFKINMKDSSHDIG</sequence>
<proteinExistence type="predicted"/>
<dbReference type="AlphaFoldDB" id="A0A5N6K4T5"/>
<accession>A0A5N6K4T5</accession>
<organism evidence="1 2">
    <name type="scientific">Monilinia laxa</name>
    <name type="common">Brown rot fungus</name>
    <name type="synonym">Sclerotinia laxa</name>
    <dbReference type="NCBI Taxonomy" id="61186"/>
    <lineage>
        <taxon>Eukaryota</taxon>
        <taxon>Fungi</taxon>
        <taxon>Dikarya</taxon>
        <taxon>Ascomycota</taxon>
        <taxon>Pezizomycotina</taxon>
        <taxon>Leotiomycetes</taxon>
        <taxon>Helotiales</taxon>
        <taxon>Sclerotiniaceae</taxon>
        <taxon>Monilinia</taxon>
    </lineage>
</organism>
<evidence type="ECO:0000313" key="1">
    <source>
        <dbReference type="EMBL" id="KAB8297351.1"/>
    </source>
</evidence>